<name>A0A521AVI3_9SPHI</name>
<keyword evidence="2" id="KW-0249">Electron transport</keyword>
<evidence type="ECO:0000259" key="7">
    <source>
        <dbReference type="PROSITE" id="PS51352"/>
    </source>
</evidence>
<accession>A0A521AVI3</accession>
<dbReference type="PANTHER" id="PTHR45663">
    <property type="entry name" value="GEO12009P1"/>
    <property type="match status" value="1"/>
</dbReference>
<dbReference type="Gene3D" id="3.40.30.10">
    <property type="entry name" value="Glutaredoxin"/>
    <property type="match status" value="1"/>
</dbReference>
<protein>
    <submittedName>
        <fullName evidence="8">Thioredoxin-like</fullName>
    </submittedName>
</protein>
<dbReference type="RefSeq" id="WP_142601085.1">
    <property type="nucleotide sequence ID" value="NZ_FXSZ01000001.1"/>
</dbReference>
<dbReference type="AlphaFoldDB" id="A0A521AVI3"/>
<organism evidence="8 9">
    <name type="scientific">Solitalea koreensis</name>
    <dbReference type="NCBI Taxonomy" id="543615"/>
    <lineage>
        <taxon>Bacteria</taxon>
        <taxon>Pseudomonadati</taxon>
        <taxon>Bacteroidota</taxon>
        <taxon>Sphingobacteriia</taxon>
        <taxon>Sphingobacteriales</taxon>
        <taxon>Sphingobacteriaceae</taxon>
        <taxon>Solitalea</taxon>
    </lineage>
</organism>
<feature type="region of interest" description="Disordered" evidence="5">
    <location>
        <begin position="434"/>
        <end position="454"/>
    </location>
</feature>
<dbReference type="PANTHER" id="PTHR45663:SF11">
    <property type="entry name" value="GEO12009P1"/>
    <property type="match status" value="1"/>
</dbReference>
<evidence type="ECO:0000256" key="1">
    <source>
        <dbReference type="ARBA" id="ARBA00022448"/>
    </source>
</evidence>
<dbReference type="PROSITE" id="PS00194">
    <property type="entry name" value="THIOREDOXIN_1"/>
    <property type="match status" value="1"/>
</dbReference>
<dbReference type="GO" id="GO:0015035">
    <property type="term" value="F:protein-disulfide reductase activity"/>
    <property type="evidence" value="ECO:0007669"/>
    <property type="project" value="TreeGrafter"/>
</dbReference>
<sequence length="454" mass="51197">MKKILLSSFLLFSALTVFSQGIEFEHTSWSEVVKKAKELNKPIFVDVYTSWCGPCRVMATQVFTRPEIGVKYNQGFVNVKIDAEKGEGIVIAKKYEVKSYPTYLFINPSDESLVDRSGSSMPAADFNDVADKMLNKFSGKKEISFAELDAKYKTGDYDEVFAQAYIKRLKAEGKSIVEALGKYISKFVTNTPTTDQLFFLGSNFPKGADSNLYSYMINNYKVIDAILCKKDGIAAASFYRNLREETKTKIEDILSRKLLVSEKEAQLNKLFENIKTVEIGDRSNKKILEFKMRLYNLNADTLQLLQASRAYANEFLLPTDKTSSIGSETIIMDKNAPIPVAPVDSVRTSDYCSNFAVTLSKLSKDRQDKKLASSLLKKALALNNSFVVKNKMNIATYNFGEKKAAIIQQSKLIAEMKSSNDEYLADAETTIQKMKNNESNISPFSYRKKPTRKH</sequence>
<evidence type="ECO:0000256" key="6">
    <source>
        <dbReference type="SAM" id="SignalP"/>
    </source>
</evidence>
<dbReference type="GO" id="GO:0005737">
    <property type="term" value="C:cytoplasm"/>
    <property type="evidence" value="ECO:0007669"/>
    <property type="project" value="TreeGrafter"/>
</dbReference>
<feature type="signal peptide" evidence="6">
    <location>
        <begin position="1"/>
        <end position="19"/>
    </location>
</feature>
<evidence type="ECO:0000256" key="2">
    <source>
        <dbReference type="ARBA" id="ARBA00022982"/>
    </source>
</evidence>
<dbReference type="EMBL" id="FXSZ01000001">
    <property type="protein sequence ID" value="SMO38827.1"/>
    <property type="molecule type" value="Genomic_DNA"/>
</dbReference>
<proteinExistence type="predicted"/>
<dbReference type="InterPro" id="IPR036249">
    <property type="entry name" value="Thioredoxin-like_sf"/>
</dbReference>
<reference evidence="8 9" key="1">
    <citation type="submission" date="2017-05" db="EMBL/GenBank/DDBJ databases">
        <authorList>
            <person name="Varghese N."/>
            <person name="Submissions S."/>
        </authorList>
    </citation>
    <scope>NUCLEOTIDE SEQUENCE [LARGE SCALE GENOMIC DNA]</scope>
    <source>
        <strain evidence="8 9">DSM 21342</strain>
    </source>
</reference>
<feature type="compositionally biased region" description="Polar residues" evidence="5">
    <location>
        <begin position="434"/>
        <end position="443"/>
    </location>
</feature>
<dbReference type="InterPro" id="IPR013766">
    <property type="entry name" value="Thioredoxin_domain"/>
</dbReference>
<keyword evidence="1" id="KW-0813">Transport</keyword>
<gene>
    <name evidence="8" type="ORF">SAMN06265350_101455</name>
</gene>
<dbReference type="OrthoDB" id="120730at2"/>
<feature type="domain" description="Thioredoxin" evidence="7">
    <location>
        <begin position="3"/>
        <end position="135"/>
    </location>
</feature>
<dbReference type="SUPFAM" id="SSF52833">
    <property type="entry name" value="Thioredoxin-like"/>
    <property type="match status" value="1"/>
</dbReference>
<keyword evidence="6" id="KW-0732">Signal</keyword>
<dbReference type="PROSITE" id="PS51352">
    <property type="entry name" value="THIOREDOXIN_2"/>
    <property type="match status" value="1"/>
</dbReference>
<dbReference type="InterPro" id="IPR017937">
    <property type="entry name" value="Thioredoxin_CS"/>
</dbReference>
<dbReference type="Pfam" id="PF13899">
    <property type="entry name" value="Thioredoxin_7"/>
    <property type="match status" value="1"/>
</dbReference>
<evidence type="ECO:0000256" key="4">
    <source>
        <dbReference type="ARBA" id="ARBA00023284"/>
    </source>
</evidence>
<evidence type="ECO:0000313" key="8">
    <source>
        <dbReference type="EMBL" id="SMO38827.1"/>
    </source>
</evidence>
<feature type="chain" id="PRO_5021824422" evidence="6">
    <location>
        <begin position="20"/>
        <end position="454"/>
    </location>
</feature>
<evidence type="ECO:0000256" key="5">
    <source>
        <dbReference type="SAM" id="MobiDB-lite"/>
    </source>
</evidence>
<keyword evidence="3" id="KW-1015">Disulfide bond</keyword>
<keyword evidence="4" id="KW-0676">Redox-active center</keyword>
<evidence type="ECO:0000256" key="3">
    <source>
        <dbReference type="ARBA" id="ARBA00023157"/>
    </source>
</evidence>
<dbReference type="Proteomes" id="UP000315971">
    <property type="component" value="Unassembled WGS sequence"/>
</dbReference>
<evidence type="ECO:0000313" key="9">
    <source>
        <dbReference type="Proteomes" id="UP000315971"/>
    </source>
</evidence>
<keyword evidence="9" id="KW-1185">Reference proteome</keyword>